<keyword evidence="3" id="KW-1185">Reference proteome</keyword>
<organism evidence="2 3">
    <name type="scientific">Sphagnurus paluster</name>
    <dbReference type="NCBI Taxonomy" id="117069"/>
    <lineage>
        <taxon>Eukaryota</taxon>
        <taxon>Fungi</taxon>
        <taxon>Dikarya</taxon>
        <taxon>Basidiomycota</taxon>
        <taxon>Agaricomycotina</taxon>
        <taxon>Agaricomycetes</taxon>
        <taxon>Agaricomycetidae</taxon>
        <taxon>Agaricales</taxon>
        <taxon>Tricholomatineae</taxon>
        <taxon>Lyophyllaceae</taxon>
        <taxon>Sphagnurus</taxon>
    </lineage>
</organism>
<dbReference type="Proteomes" id="UP000717328">
    <property type="component" value="Unassembled WGS sequence"/>
</dbReference>
<sequence>MTTNIPQESPPSYDVATDNGLDDNTLKKVPQQSDVKPPLVNISEPVQLHSAVVGPSYTIQPGYTQMPQVHHYINPSTGEQVASLLPPDHPEMVCLQAGMHIPETKYGLLGM</sequence>
<feature type="region of interest" description="Disordered" evidence="1">
    <location>
        <begin position="1"/>
        <end position="37"/>
    </location>
</feature>
<proteinExistence type="predicted"/>
<reference evidence="2" key="1">
    <citation type="submission" date="2021-02" db="EMBL/GenBank/DDBJ databases">
        <authorList>
            <person name="Nieuwenhuis M."/>
            <person name="Van De Peppel L.J.J."/>
        </authorList>
    </citation>
    <scope>NUCLEOTIDE SEQUENCE</scope>
    <source>
        <strain evidence="2">D49</strain>
    </source>
</reference>
<evidence type="ECO:0000313" key="3">
    <source>
        <dbReference type="Proteomes" id="UP000717328"/>
    </source>
</evidence>
<dbReference type="AlphaFoldDB" id="A0A9P7K3B6"/>
<dbReference type="OrthoDB" id="2564984at2759"/>
<accession>A0A9P7K3B6</accession>
<protein>
    <submittedName>
        <fullName evidence="2">Uncharacterized protein</fullName>
    </submittedName>
</protein>
<dbReference type="EMBL" id="JABCKI010006285">
    <property type="protein sequence ID" value="KAG5634755.1"/>
    <property type="molecule type" value="Genomic_DNA"/>
</dbReference>
<name>A0A9P7K3B6_9AGAR</name>
<evidence type="ECO:0000256" key="1">
    <source>
        <dbReference type="SAM" id="MobiDB-lite"/>
    </source>
</evidence>
<gene>
    <name evidence="2" type="ORF">H0H81_000886</name>
</gene>
<evidence type="ECO:0000313" key="2">
    <source>
        <dbReference type="EMBL" id="KAG5634755.1"/>
    </source>
</evidence>
<comment type="caution">
    <text evidence="2">The sequence shown here is derived from an EMBL/GenBank/DDBJ whole genome shotgun (WGS) entry which is preliminary data.</text>
</comment>
<reference evidence="2" key="2">
    <citation type="submission" date="2021-10" db="EMBL/GenBank/DDBJ databases">
        <title>Phylogenomics reveals ancestral predisposition of the termite-cultivated fungus Termitomyces towards a domesticated lifestyle.</title>
        <authorList>
            <person name="Auxier B."/>
            <person name="Grum-Grzhimaylo A."/>
            <person name="Cardenas M.E."/>
            <person name="Lodge J.D."/>
            <person name="Laessoe T."/>
            <person name="Pedersen O."/>
            <person name="Smith M.E."/>
            <person name="Kuyper T.W."/>
            <person name="Franco-Molano E.A."/>
            <person name="Baroni T.J."/>
            <person name="Aanen D.K."/>
        </authorList>
    </citation>
    <scope>NUCLEOTIDE SEQUENCE</scope>
    <source>
        <strain evidence="2">D49</strain>
    </source>
</reference>